<evidence type="ECO:0000256" key="13">
    <source>
        <dbReference type="ARBA" id="ARBA00023136"/>
    </source>
</evidence>
<dbReference type="PANTHER" id="PTHR34148">
    <property type="entry name" value="ADENOSYLCOBINAMIDE-GDP RIBAZOLETRANSFERASE"/>
    <property type="match status" value="1"/>
</dbReference>
<feature type="transmembrane region" description="Helical" evidence="19">
    <location>
        <begin position="214"/>
        <end position="233"/>
    </location>
</feature>
<evidence type="ECO:0000256" key="18">
    <source>
        <dbReference type="ARBA" id="ARBA00049504"/>
    </source>
</evidence>
<comment type="cofactor">
    <cofactor evidence="1 19">
        <name>Mg(2+)</name>
        <dbReference type="ChEBI" id="CHEBI:18420"/>
    </cofactor>
</comment>
<dbReference type="Pfam" id="PF02654">
    <property type="entry name" value="CobS"/>
    <property type="match status" value="1"/>
</dbReference>
<dbReference type="HAMAP" id="MF_00719">
    <property type="entry name" value="CobS"/>
    <property type="match status" value="1"/>
</dbReference>
<name>A0A516GSC9_9FLAO</name>
<dbReference type="EC" id="2.7.8.26" evidence="5 19"/>
<keyword evidence="8 19" id="KW-0169">Cobalamin biosynthesis</keyword>
<dbReference type="AlphaFoldDB" id="A0A516GSC9"/>
<comment type="subcellular location">
    <subcellularLocation>
        <location evidence="2 19">Cell membrane</location>
        <topology evidence="2 19">Multi-pass membrane protein</topology>
    </subcellularLocation>
</comment>
<protein>
    <recommendedName>
        <fullName evidence="6 19">Adenosylcobinamide-GDP ribazoletransferase</fullName>
        <ecNumber evidence="5 19">2.7.8.26</ecNumber>
    </recommendedName>
    <alternativeName>
        <fullName evidence="16 19">Cobalamin synthase</fullName>
    </alternativeName>
    <alternativeName>
        <fullName evidence="15 19">Cobalamin-5'-phosphate synthase</fullName>
    </alternativeName>
</protein>
<keyword evidence="13 19" id="KW-0472">Membrane</keyword>
<comment type="function">
    <text evidence="14 19">Joins adenosylcobinamide-GDP and alpha-ribazole to generate adenosylcobalamin (Ado-cobalamin). Also synthesizes adenosylcobalamin 5'-phosphate from adenosylcobinamide-GDP and alpha-ribazole 5'-phosphate.</text>
</comment>
<accession>A0A516GSC9</accession>
<feature type="transmembrane region" description="Helical" evidence="19">
    <location>
        <begin position="37"/>
        <end position="56"/>
    </location>
</feature>
<dbReference type="UniPathway" id="UPA00148">
    <property type="reaction ID" value="UER00238"/>
</dbReference>
<evidence type="ECO:0000256" key="17">
    <source>
        <dbReference type="ARBA" id="ARBA00048623"/>
    </source>
</evidence>
<evidence type="ECO:0000256" key="6">
    <source>
        <dbReference type="ARBA" id="ARBA00015850"/>
    </source>
</evidence>
<evidence type="ECO:0000256" key="5">
    <source>
        <dbReference type="ARBA" id="ARBA00013200"/>
    </source>
</evidence>
<sequence length="267" mass="29752">MKKEIEIFFTGLMFYTRIPIPKNIHFKKEYSIESIKYLPLIGLLVGALSAFILIISLFILPVSIAVIISMVCSLLLTGAFHEDGLADTVDGFGGGWHKEKILLIMKDSTIGAYGAIALIMVFLLKYQLLVALVDLPIANGISNPYFIFFVLLAGHSLSRGAAVSAMITHSYARINDDTSKLKSIAPKSLKWTSPAFILALAFALFPLFLFQSPYIFLLIFPVYLAKVLLSRFFNTWIGGYTGDCLGAIQQICELIFYISILILWKYI</sequence>
<keyword evidence="11 19" id="KW-0460">Magnesium</keyword>
<keyword evidence="7 19" id="KW-1003">Cell membrane</keyword>
<proteinExistence type="inferred from homology"/>
<feature type="transmembrane region" description="Helical" evidence="19">
    <location>
        <begin position="245"/>
        <end position="264"/>
    </location>
</feature>
<keyword evidence="21" id="KW-1185">Reference proteome</keyword>
<reference evidence="20 21" key="1">
    <citation type="submission" date="2019-07" db="EMBL/GenBank/DDBJ databases">
        <title>Genome sequencing for Formosa sp. PS13.</title>
        <authorList>
            <person name="Park S.-J."/>
        </authorList>
    </citation>
    <scope>NUCLEOTIDE SEQUENCE [LARGE SCALE GENOMIC DNA]</scope>
    <source>
        <strain evidence="20 21">PS13</strain>
    </source>
</reference>
<evidence type="ECO:0000256" key="10">
    <source>
        <dbReference type="ARBA" id="ARBA00022692"/>
    </source>
</evidence>
<evidence type="ECO:0000256" key="7">
    <source>
        <dbReference type="ARBA" id="ARBA00022475"/>
    </source>
</evidence>
<keyword evidence="9 19" id="KW-0808">Transferase</keyword>
<evidence type="ECO:0000313" key="21">
    <source>
        <dbReference type="Proteomes" id="UP000319209"/>
    </source>
</evidence>
<dbReference type="GO" id="GO:0051073">
    <property type="term" value="F:adenosylcobinamide-GDP ribazoletransferase activity"/>
    <property type="evidence" value="ECO:0007669"/>
    <property type="project" value="UniProtKB-UniRule"/>
</dbReference>
<evidence type="ECO:0000256" key="9">
    <source>
        <dbReference type="ARBA" id="ARBA00022679"/>
    </source>
</evidence>
<evidence type="ECO:0000313" key="20">
    <source>
        <dbReference type="EMBL" id="QDO94429.1"/>
    </source>
</evidence>
<dbReference type="GO" id="GO:0009236">
    <property type="term" value="P:cobalamin biosynthetic process"/>
    <property type="evidence" value="ECO:0007669"/>
    <property type="project" value="UniProtKB-UniRule"/>
</dbReference>
<evidence type="ECO:0000256" key="14">
    <source>
        <dbReference type="ARBA" id="ARBA00025228"/>
    </source>
</evidence>
<dbReference type="Proteomes" id="UP000319209">
    <property type="component" value="Chromosome"/>
</dbReference>
<organism evidence="20 21">
    <name type="scientific">Formosa sediminum</name>
    <dbReference type="NCBI Taxonomy" id="2594004"/>
    <lineage>
        <taxon>Bacteria</taxon>
        <taxon>Pseudomonadati</taxon>
        <taxon>Bacteroidota</taxon>
        <taxon>Flavobacteriia</taxon>
        <taxon>Flavobacteriales</taxon>
        <taxon>Flavobacteriaceae</taxon>
        <taxon>Formosa</taxon>
    </lineage>
</organism>
<feature type="transmembrane region" description="Helical" evidence="19">
    <location>
        <begin position="145"/>
        <end position="167"/>
    </location>
</feature>
<dbReference type="EMBL" id="CP041637">
    <property type="protein sequence ID" value="QDO94429.1"/>
    <property type="molecule type" value="Genomic_DNA"/>
</dbReference>
<dbReference type="OrthoDB" id="9794626at2"/>
<feature type="transmembrane region" description="Helical" evidence="19">
    <location>
        <begin position="62"/>
        <end position="80"/>
    </location>
</feature>
<comment type="catalytic activity">
    <reaction evidence="18 19">
        <text>alpha-ribazole 5'-phosphate + adenosylcob(III)inamide-GDP = adenosylcob(III)alamin 5'-phosphate + GMP + H(+)</text>
        <dbReference type="Rhea" id="RHEA:23560"/>
        <dbReference type="ChEBI" id="CHEBI:15378"/>
        <dbReference type="ChEBI" id="CHEBI:57918"/>
        <dbReference type="ChEBI" id="CHEBI:58115"/>
        <dbReference type="ChEBI" id="CHEBI:60487"/>
        <dbReference type="ChEBI" id="CHEBI:60493"/>
        <dbReference type="EC" id="2.7.8.26"/>
    </reaction>
</comment>
<comment type="catalytic activity">
    <reaction evidence="17 19">
        <text>alpha-ribazole + adenosylcob(III)inamide-GDP = adenosylcob(III)alamin + GMP + H(+)</text>
        <dbReference type="Rhea" id="RHEA:16049"/>
        <dbReference type="ChEBI" id="CHEBI:10329"/>
        <dbReference type="ChEBI" id="CHEBI:15378"/>
        <dbReference type="ChEBI" id="CHEBI:18408"/>
        <dbReference type="ChEBI" id="CHEBI:58115"/>
        <dbReference type="ChEBI" id="CHEBI:60487"/>
        <dbReference type="EC" id="2.7.8.26"/>
    </reaction>
</comment>
<dbReference type="GO" id="GO:0008818">
    <property type="term" value="F:cobalamin 5'-phosphate synthase activity"/>
    <property type="evidence" value="ECO:0007669"/>
    <property type="project" value="UniProtKB-UniRule"/>
</dbReference>
<evidence type="ECO:0000256" key="15">
    <source>
        <dbReference type="ARBA" id="ARBA00032605"/>
    </source>
</evidence>
<comment type="similarity">
    <text evidence="4 19">Belongs to the CobS family.</text>
</comment>
<evidence type="ECO:0000256" key="4">
    <source>
        <dbReference type="ARBA" id="ARBA00010561"/>
    </source>
</evidence>
<comment type="pathway">
    <text evidence="3 19">Cofactor biosynthesis; adenosylcobalamin biosynthesis; adenosylcobalamin from cob(II)yrinate a,c-diamide: step 7/7.</text>
</comment>
<evidence type="ECO:0000256" key="1">
    <source>
        <dbReference type="ARBA" id="ARBA00001946"/>
    </source>
</evidence>
<evidence type="ECO:0000256" key="11">
    <source>
        <dbReference type="ARBA" id="ARBA00022842"/>
    </source>
</evidence>
<dbReference type="InterPro" id="IPR003805">
    <property type="entry name" value="CobS"/>
</dbReference>
<feature type="transmembrane region" description="Helical" evidence="19">
    <location>
        <begin position="110"/>
        <end position="133"/>
    </location>
</feature>
<keyword evidence="10 19" id="KW-0812">Transmembrane</keyword>
<keyword evidence="12 19" id="KW-1133">Transmembrane helix</keyword>
<dbReference type="KEGG" id="fop:FNB79_10795"/>
<gene>
    <name evidence="19" type="primary">cobS</name>
    <name evidence="20" type="ORF">FNB79_10795</name>
</gene>
<dbReference type="PANTHER" id="PTHR34148:SF1">
    <property type="entry name" value="ADENOSYLCOBINAMIDE-GDP RIBAZOLETRANSFERASE"/>
    <property type="match status" value="1"/>
</dbReference>
<feature type="transmembrane region" description="Helical" evidence="19">
    <location>
        <begin position="188"/>
        <end position="208"/>
    </location>
</feature>
<evidence type="ECO:0000256" key="12">
    <source>
        <dbReference type="ARBA" id="ARBA00022989"/>
    </source>
</evidence>
<evidence type="ECO:0000256" key="3">
    <source>
        <dbReference type="ARBA" id="ARBA00004663"/>
    </source>
</evidence>
<evidence type="ECO:0000256" key="16">
    <source>
        <dbReference type="ARBA" id="ARBA00032853"/>
    </source>
</evidence>
<dbReference type="GO" id="GO:0005886">
    <property type="term" value="C:plasma membrane"/>
    <property type="evidence" value="ECO:0007669"/>
    <property type="project" value="UniProtKB-SubCell"/>
</dbReference>
<evidence type="ECO:0000256" key="2">
    <source>
        <dbReference type="ARBA" id="ARBA00004651"/>
    </source>
</evidence>
<dbReference type="NCBIfam" id="NF001277">
    <property type="entry name" value="PRK00235.1-3"/>
    <property type="match status" value="1"/>
</dbReference>
<evidence type="ECO:0000256" key="19">
    <source>
        <dbReference type="HAMAP-Rule" id="MF_00719"/>
    </source>
</evidence>
<dbReference type="RefSeq" id="WP_143381314.1">
    <property type="nucleotide sequence ID" value="NZ_CP041637.1"/>
</dbReference>
<evidence type="ECO:0000256" key="8">
    <source>
        <dbReference type="ARBA" id="ARBA00022573"/>
    </source>
</evidence>